<dbReference type="InterPro" id="IPR050237">
    <property type="entry name" value="ATP-dep_AMP-bd_enzyme"/>
</dbReference>
<dbReference type="InterPro" id="IPR045851">
    <property type="entry name" value="AMP-bd_C_sf"/>
</dbReference>
<dbReference type="AlphaFoldDB" id="A0A2T1KP47"/>
<feature type="domain" description="AMP-binding enzyme C-terminal" evidence="2">
    <location>
        <begin position="463"/>
        <end position="540"/>
    </location>
</feature>
<evidence type="ECO:0000259" key="1">
    <source>
        <dbReference type="Pfam" id="PF00501"/>
    </source>
</evidence>
<evidence type="ECO:0000259" key="2">
    <source>
        <dbReference type="Pfam" id="PF13193"/>
    </source>
</evidence>
<gene>
    <name evidence="3" type="ORF">C7H09_04890</name>
</gene>
<dbReference type="Gene3D" id="3.40.50.12780">
    <property type="entry name" value="N-terminal domain of ligase-like"/>
    <property type="match status" value="1"/>
</dbReference>
<dbReference type="EMBL" id="PXNP01000019">
    <property type="protein sequence ID" value="PSF11897.1"/>
    <property type="molecule type" value="Genomic_DNA"/>
</dbReference>
<dbReference type="InterPro" id="IPR025110">
    <property type="entry name" value="AMP-bd_C"/>
</dbReference>
<dbReference type="PROSITE" id="PS00455">
    <property type="entry name" value="AMP_BINDING"/>
    <property type="match status" value="1"/>
</dbReference>
<dbReference type="Pfam" id="PF00501">
    <property type="entry name" value="AMP-binding"/>
    <property type="match status" value="1"/>
</dbReference>
<feature type="domain" description="AMP-dependent synthetase/ligase" evidence="1">
    <location>
        <begin position="30"/>
        <end position="409"/>
    </location>
</feature>
<dbReference type="NCBIfam" id="NF006181">
    <property type="entry name" value="PRK08314.1"/>
    <property type="match status" value="1"/>
</dbReference>
<organism evidence="3 4">
    <name type="scientific">Marinobacter fuscus</name>
    <dbReference type="NCBI Taxonomy" id="2109942"/>
    <lineage>
        <taxon>Bacteria</taxon>
        <taxon>Pseudomonadati</taxon>
        <taxon>Pseudomonadota</taxon>
        <taxon>Gammaproteobacteria</taxon>
        <taxon>Pseudomonadales</taxon>
        <taxon>Marinobacteraceae</taxon>
        <taxon>Marinobacter</taxon>
    </lineage>
</organism>
<dbReference type="GO" id="GO:0016878">
    <property type="term" value="F:acid-thiol ligase activity"/>
    <property type="evidence" value="ECO:0007669"/>
    <property type="project" value="UniProtKB-ARBA"/>
</dbReference>
<dbReference type="InterPro" id="IPR000873">
    <property type="entry name" value="AMP-dep_synth/lig_dom"/>
</dbReference>
<dbReference type="Pfam" id="PF13193">
    <property type="entry name" value="AMP-binding_C"/>
    <property type="match status" value="1"/>
</dbReference>
<keyword evidence="3" id="KW-0436">Ligase</keyword>
<evidence type="ECO:0000313" key="4">
    <source>
        <dbReference type="Proteomes" id="UP000239866"/>
    </source>
</evidence>
<proteinExistence type="predicted"/>
<dbReference type="SUPFAM" id="SSF56801">
    <property type="entry name" value="Acetyl-CoA synthetase-like"/>
    <property type="match status" value="1"/>
</dbReference>
<dbReference type="Proteomes" id="UP000239866">
    <property type="component" value="Unassembled WGS sequence"/>
</dbReference>
<dbReference type="PANTHER" id="PTHR43767">
    <property type="entry name" value="LONG-CHAIN-FATTY-ACID--COA LIGASE"/>
    <property type="match status" value="1"/>
</dbReference>
<protein>
    <submittedName>
        <fullName evidence="3">Long-chain fatty acid--CoA ligase</fullName>
    </submittedName>
</protein>
<dbReference type="InterPro" id="IPR042099">
    <property type="entry name" value="ANL_N_sf"/>
</dbReference>
<comment type="caution">
    <text evidence="3">The sequence shown here is derived from an EMBL/GenBank/DDBJ whole genome shotgun (WGS) entry which is preliminary data.</text>
</comment>
<sequence>MSAATTEYWPKGFPRELHVPKTSLYYNLEVATGRYPDKPAIVFYDTVLTYSELSEQVELLAGYLQKVCGVKPGDRVALYSQNCPQFVIGYYAVLRAQGVVVPVNPMNLGEELRYCVTDSGARVALAAQELFSNAEPLLFAGDLDHLIVHAYSDFIKEDTDLNLPAAVQEPRVQHSGAGIVLWTDALAQSHEPMEFSGCSEDLAVIGYTSGTTGNPKGCVHSHFTVMASIESSKIWRGGSSAQTALAIAPLFHFLGMQGGMNSPLLTGATSVLMQRWDRDVALTLIERYGVNVWSAPPSMIVDFFSNPALAGRDVSSLTRLMGGGAAMPEAISKKLRDEFGISYNEAYGLSETAAFILGNPIERGKRQCLGIPSFNVDARIIDPATLKELSQGETGEIVLHGNQVMLRYWNNPEATEKTFIELDGNRFLRTGDLGYIDDEGYFFMVDRLKRMINASGFKVWPAEVESIMYGHPHIQEACVIGAPDPKRGETARALVVLKVGAPENLSEADIIAWCRENMAVYKVPTSVHIVDALPKSGTGKIMWRKLQDEAFEESAANV</sequence>
<dbReference type="Gene3D" id="3.30.300.30">
    <property type="match status" value="1"/>
</dbReference>
<dbReference type="InterPro" id="IPR020845">
    <property type="entry name" value="AMP-binding_CS"/>
</dbReference>
<evidence type="ECO:0000313" key="3">
    <source>
        <dbReference type="EMBL" id="PSF11897.1"/>
    </source>
</evidence>
<name>A0A2T1KP47_9GAMM</name>
<keyword evidence="4" id="KW-1185">Reference proteome</keyword>
<dbReference type="PANTHER" id="PTHR43767:SF1">
    <property type="entry name" value="NONRIBOSOMAL PEPTIDE SYNTHASE PES1 (EUROFUNG)-RELATED"/>
    <property type="match status" value="1"/>
</dbReference>
<dbReference type="OrthoDB" id="9803968at2"/>
<accession>A0A2T1KP47</accession>
<dbReference type="RefSeq" id="WP_106761492.1">
    <property type="nucleotide sequence ID" value="NZ_PXNP01000019.1"/>
</dbReference>
<reference evidence="3 4" key="1">
    <citation type="submission" date="2018-03" db="EMBL/GenBank/DDBJ databases">
        <title>Marinobacter brunus sp. nov., a marine bacterium of Gamma-proteobacteria isolated from the surface seawater of the South China Sea.</title>
        <authorList>
            <person name="Cheng H."/>
            <person name="Wu Y.-H."/>
            <person name="Xamxidin M."/>
            <person name="Xu X.-W."/>
        </authorList>
    </citation>
    <scope>NUCLEOTIDE SEQUENCE [LARGE SCALE GENOMIC DNA]</scope>
    <source>
        <strain evidence="3 4">NH169-3</strain>
    </source>
</reference>